<evidence type="ECO:0008006" key="3">
    <source>
        <dbReference type="Google" id="ProtNLM"/>
    </source>
</evidence>
<organism evidence="1 2">
    <name type="scientific">Mycobacterium saskatchewanense</name>
    <dbReference type="NCBI Taxonomy" id="220927"/>
    <lineage>
        <taxon>Bacteria</taxon>
        <taxon>Bacillati</taxon>
        <taxon>Actinomycetota</taxon>
        <taxon>Actinomycetes</taxon>
        <taxon>Mycobacteriales</taxon>
        <taxon>Mycobacteriaceae</taxon>
        <taxon>Mycobacterium</taxon>
        <taxon>Mycobacterium simiae complex</taxon>
    </lineage>
</organism>
<dbReference type="GO" id="GO:0018580">
    <property type="term" value="F:nitronate monooxygenase activity"/>
    <property type="evidence" value="ECO:0007669"/>
    <property type="project" value="TreeGrafter"/>
</dbReference>
<accession>A0AAJ3NVB2</accession>
<dbReference type="PANTHER" id="PTHR42747:SF3">
    <property type="entry name" value="NITRONATE MONOOXYGENASE-RELATED"/>
    <property type="match status" value="1"/>
</dbReference>
<comment type="caution">
    <text evidence="1">The sequence shown here is derived from an EMBL/GenBank/DDBJ whole genome shotgun (WGS) entry which is preliminary data.</text>
</comment>
<dbReference type="Proteomes" id="UP000193387">
    <property type="component" value="Unassembled WGS sequence"/>
</dbReference>
<dbReference type="InterPro" id="IPR013785">
    <property type="entry name" value="Aldolase_TIM"/>
</dbReference>
<evidence type="ECO:0000313" key="1">
    <source>
        <dbReference type="EMBL" id="ORW74430.1"/>
    </source>
</evidence>
<evidence type="ECO:0000313" key="2">
    <source>
        <dbReference type="Proteomes" id="UP000193387"/>
    </source>
</evidence>
<dbReference type="EMBL" id="LQPR01000008">
    <property type="protein sequence ID" value="ORW74430.1"/>
    <property type="molecule type" value="Genomic_DNA"/>
</dbReference>
<protein>
    <recommendedName>
        <fullName evidence="3">Nitronate monooxygenase domain-containing protein</fullName>
    </recommendedName>
</protein>
<proteinExistence type="predicted"/>
<dbReference type="Pfam" id="PF03060">
    <property type="entry name" value="NMO"/>
    <property type="match status" value="1"/>
</dbReference>
<dbReference type="SUPFAM" id="SSF51412">
    <property type="entry name" value="Inosine monophosphate dehydrogenase (IMPDH)"/>
    <property type="match status" value="1"/>
</dbReference>
<gene>
    <name evidence="1" type="ORF">AWC23_05040</name>
</gene>
<dbReference type="AlphaFoldDB" id="A0AAJ3NVB2"/>
<name>A0AAJ3NVB2_9MYCO</name>
<sequence length="110" mass="11298">MVSFTFGIPGHGVIRDLQRAGTTVVQTVTSLQEAKAAAAAGVDALAVQATVAGGHSATLTPDRPPPAATSPLRKAAAAAGDPELVHLWAGTGYRHARRQPTEQILSRLVP</sequence>
<reference evidence="1 2" key="1">
    <citation type="submission" date="2016-01" db="EMBL/GenBank/DDBJ databases">
        <title>The new phylogeny of the genus Mycobacterium.</title>
        <authorList>
            <person name="Tarcisio F."/>
            <person name="Conor M."/>
            <person name="Antonella G."/>
            <person name="Elisabetta G."/>
            <person name="Giulia F.S."/>
            <person name="Sara T."/>
            <person name="Anna F."/>
            <person name="Clotilde B."/>
            <person name="Roberto B."/>
            <person name="Veronica D.S."/>
            <person name="Fabio R."/>
            <person name="Monica P."/>
            <person name="Olivier J."/>
            <person name="Enrico T."/>
            <person name="Nicola S."/>
        </authorList>
    </citation>
    <scope>NUCLEOTIDE SEQUENCE [LARGE SCALE GENOMIC DNA]</scope>
    <source>
        <strain evidence="1 2">DSM 44616</strain>
    </source>
</reference>
<dbReference type="Gene3D" id="3.20.20.70">
    <property type="entry name" value="Aldolase class I"/>
    <property type="match status" value="2"/>
</dbReference>
<dbReference type="PANTHER" id="PTHR42747">
    <property type="entry name" value="NITRONATE MONOOXYGENASE-RELATED"/>
    <property type="match status" value="1"/>
</dbReference>
<keyword evidence="2" id="KW-1185">Reference proteome</keyword>